<accession>A0A1L8CPP0</accession>
<evidence type="ECO:0000259" key="2">
    <source>
        <dbReference type="Pfam" id="PF01370"/>
    </source>
</evidence>
<evidence type="ECO:0000313" key="3">
    <source>
        <dbReference type="EMBL" id="GAV20878.1"/>
    </source>
</evidence>
<dbReference type="InterPro" id="IPR036291">
    <property type="entry name" value="NAD(P)-bd_dom_sf"/>
</dbReference>
<dbReference type="CDD" id="cd05266">
    <property type="entry name" value="SDR_a4"/>
    <property type="match status" value="1"/>
</dbReference>
<dbReference type="PANTHER" id="PTHR43574">
    <property type="entry name" value="EPIMERASE-RELATED"/>
    <property type="match status" value="1"/>
</dbReference>
<dbReference type="Proteomes" id="UP000231632">
    <property type="component" value="Unassembled WGS sequence"/>
</dbReference>
<dbReference type="Pfam" id="PF01370">
    <property type="entry name" value="Epimerase"/>
    <property type="match status" value="1"/>
</dbReference>
<keyword evidence="1" id="KW-0520">NAD</keyword>
<sequence length="291" mass="31873">MMSLPKHLLILGCGYVGEKLARACLNGGVQVTATTRSRERATELQGIGITAISVDSPANLSTTVLAGVDAVLDSIPLCRDGQHMFAPQHQWLPALAEKLQHIQWAAYLSTTGVYGDANGGWVDETHVCQPTSARGRERLIAESLWQESGLPAEIFRLAGIYGPERNMLGRLKAGGYQAVSWQPPHWSSRIHVDDIVAALMAAMQRQRAGRIVNLADDEPLPHVEYVTELAGMIGAPSPVILSPEEGARELSPMALEFFRDNKRVSNRCLHRELLPELHYPSFRDAVETLIG</sequence>
<dbReference type="EMBL" id="BDFD01000016">
    <property type="protein sequence ID" value="GAV20878.1"/>
    <property type="molecule type" value="Genomic_DNA"/>
</dbReference>
<organism evidence="3 4">
    <name type="scientific">Mariprofundus micogutta</name>
    <dbReference type="NCBI Taxonomy" id="1921010"/>
    <lineage>
        <taxon>Bacteria</taxon>
        <taxon>Pseudomonadati</taxon>
        <taxon>Pseudomonadota</taxon>
        <taxon>Candidatius Mariprofundia</taxon>
        <taxon>Mariprofundales</taxon>
        <taxon>Mariprofundaceae</taxon>
        <taxon>Mariprofundus</taxon>
    </lineage>
</organism>
<dbReference type="SUPFAM" id="SSF51735">
    <property type="entry name" value="NAD(P)-binding Rossmann-fold domains"/>
    <property type="match status" value="1"/>
</dbReference>
<feature type="domain" description="NAD-dependent epimerase/dehydratase" evidence="2">
    <location>
        <begin position="9"/>
        <end position="215"/>
    </location>
</feature>
<protein>
    <submittedName>
        <fullName evidence="3">NAD dependent epimerase/dehydratase family protein</fullName>
    </submittedName>
</protein>
<evidence type="ECO:0000313" key="4">
    <source>
        <dbReference type="Proteomes" id="UP000231632"/>
    </source>
</evidence>
<dbReference type="InterPro" id="IPR001509">
    <property type="entry name" value="Epimerase_deHydtase"/>
</dbReference>
<reference evidence="3 4" key="1">
    <citation type="journal article" date="2017" name="Arch. Microbiol.">
        <title>Mariprofundus micogutta sp. nov., a novel iron-oxidizing zetaproteobacterium isolated from a deep-sea hydrothermal field at the Bayonnaise knoll of the Izu-Ogasawara arc, and a description of Mariprofundales ord. nov. and Zetaproteobacteria classis nov.</title>
        <authorList>
            <person name="Makita H."/>
            <person name="Tanaka E."/>
            <person name="Mitsunobu S."/>
            <person name="Miyazaki M."/>
            <person name="Nunoura T."/>
            <person name="Uematsu K."/>
            <person name="Takaki Y."/>
            <person name="Nishi S."/>
            <person name="Shimamura S."/>
            <person name="Takai K."/>
        </authorList>
    </citation>
    <scope>NUCLEOTIDE SEQUENCE [LARGE SCALE GENOMIC DNA]</scope>
    <source>
        <strain evidence="3 4">ET2</strain>
    </source>
</reference>
<dbReference type="AlphaFoldDB" id="A0A1L8CPP0"/>
<dbReference type="RefSeq" id="WP_227819451.1">
    <property type="nucleotide sequence ID" value="NZ_BDFD01000016.1"/>
</dbReference>
<dbReference type="STRING" id="1921010.MMIC_P1853"/>
<gene>
    <name evidence="3" type="ORF">MMIC_P1853</name>
</gene>
<dbReference type="Gene3D" id="3.40.50.720">
    <property type="entry name" value="NAD(P)-binding Rossmann-like Domain"/>
    <property type="match status" value="1"/>
</dbReference>
<comment type="caution">
    <text evidence="3">The sequence shown here is derived from an EMBL/GenBank/DDBJ whole genome shotgun (WGS) entry which is preliminary data.</text>
</comment>
<evidence type="ECO:0000256" key="1">
    <source>
        <dbReference type="ARBA" id="ARBA00023027"/>
    </source>
</evidence>
<name>A0A1L8CPP0_9PROT</name>
<proteinExistence type="predicted"/>
<keyword evidence="4" id="KW-1185">Reference proteome</keyword>